<gene>
    <name evidence="11" type="primary">LOC112683690</name>
    <name evidence="9" type="ORF">g.46823</name>
</gene>
<evidence type="ECO:0000259" key="8">
    <source>
        <dbReference type="Pfam" id="PF21365"/>
    </source>
</evidence>
<proteinExistence type="inferred from homology"/>
<dbReference type="Proteomes" id="UP000694846">
    <property type="component" value="Unplaced"/>
</dbReference>
<reference evidence="11" key="2">
    <citation type="submission" date="2025-04" db="UniProtKB">
        <authorList>
            <consortium name="RefSeq"/>
        </authorList>
    </citation>
    <scope>IDENTIFICATION</scope>
    <source>
        <tissue evidence="11">Whole body</tissue>
    </source>
</reference>
<dbReference type="InterPro" id="IPR013780">
    <property type="entry name" value="Glyco_hydro_b"/>
</dbReference>
<keyword evidence="6" id="KW-0732">Signal</keyword>
<evidence type="ECO:0000256" key="3">
    <source>
        <dbReference type="ARBA" id="ARBA00023295"/>
    </source>
</evidence>
<dbReference type="SUPFAM" id="SSF51445">
    <property type="entry name" value="(Trans)glycosidases"/>
    <property type="match status" value="1"/>
</dbReference>
<feature type="domain" description="Glycoside hydrolase family 31 TIM barrel" evidence="7">
    <location>
        <begin position="445"/>
        <end position="523"/>
    </location>
</feature>
<name>A0A2S2QVI8_9HEMI</name>
<dbReference type="PANTHER" id="PTHR43053:SF4">
    <property type="entry name" value="MYOGENESIS-REGULATING GLYCOSIDASE"/>
    <property type="match status" value="1"/>
</dbReference>
<keyword evidence="5" id="KW-0472">Membrane</keyword>
<evidence type="ECO:0000256" key="4">
    <source>
        <dbReference type="RuleBase" id="RU361185"/>
    </source>
</evidence>
<dbReference type="GO" id="GO:0005975">
    <property type="term" value="P:carbohydrate metabolic process"/>
    <property type="evidence" value="ECO:0007669"/>
    <property type="project" value="InterPro"/>
</dbReference>
<feature type="domain" description="Glycoside hydrolase family 31 TIM barrel" evidence="7">
    <location>
        <begin position="234"/>
        <end position="388"/>
    </location>
</feature>
<comment type="similarity">
    <text evidence="1 4">Belongs to the glycosyl hydrolase 31 family.</text>
</comment>
<evidence type="ECO:0000256" key="5">
    <source>
        <dbReference type="SAM" id="Phobius"/>
    </source>
</evidence>
<dbReference type="InterPro" id="IPR048395">
    <property type="entry name" value="Glyco_hydro_31_C"/>
</dbReference>
<dbReference type="Gene3D" id="3.20.20.80">
    <property type="entry name" value="Glycosidases"/>
    <property type="match status" value="1"/>
</dbReference>
<keyword evidence="10" id="KW-1185">Reference proteome</keyword>
<dbReference type="EMBL" id="GGMS01012573">
    <property type="protein sequence ID" value="MBY81776.1"/>
    <property type="molecule type" value="Transcribed_RNA"/>
</dbReference>
<dbReference type="InterPro" id="IPR017853">
    <property type="entry name" value="GH"/>
</dbReference>
<evidence type="ECO:0000313" key="10">
    <source>
        <dbReference type="Proteomes" id="UP000694846"/>
    </source>
</evidence>
<dbReference type="InterPro" id="IPR000322">
    <property type="entry name" value="Glyco_hydro_31_TIM"/>
</dbReference>
<organism evidence="9">
    <name type="scientific">Sipha flava</name>
    <name type="common">yellow sugarcane aphid</name>
    <dbReference type="NCBI Taxonomy" id="143950"/>
    <lineage>
        <taxon>Eukaryota</taxon>
        <taxon>Metazoa</taxon>
        <taxon>Ecdysozoa</taxon>
        <taxon>Arthropoda</taxon>
        <taxon>Hexapoda</taxon>
        <taxon>Insecta</taxon>
        <taxon>Pterygota</taxon>
        <taxon>Neoptera</taxon>
        <taxon>Paraneoptera</taxon>
        <taxon>Hemiptera</taxon>
        <taxon>Sternorrhyncha</taxon>
        <taxon>Aphidomorpha</taxon>
        <taxon>Aphidoidea</taxon>
        <taxon>Aphididae</taxon>
        <taxon>Sipha</taxon>
    </lineage>
</organism>
<dbReference type="PANTHER" id="PTHR43053">
    <property type="entry name" value="GLYCOSIDASE FAMILY 31"/>
    <property type="match status" value="1"/>
</dbReference>
<evidence type="ECO:0000256" key="6">
    <source>
        <dbReference type="SAM" id="SignalP"/>
    </source>
</evidence>
<evidence type="ECO:0000256" key="1">
    <source>
        <dbReference type="ARBA" id="ARBA00007806"/>
    </source>
</evidence>
<dbReference type="CTD" id="43072"/>
<feature type="domain" description="Glycosyl hydrolase family 31 C-terminal" evidence="8">
    <location>
        <begin position="538"/>
        <end position="622"/>
    </location>
</feature>
<keyword evidence="5" id="KW-0812">Transmembrane</keyword>
<feature type="chain" id="PRO_5044579287" evidence="6">
    <location>
        <begin position="21"/>
        <end position="653"/>
    </location>
</feature>
<evidence type="ECO:0000256" key="2">
    <source>
        <dbReference type="ARBA" id="ARBA00022801"/>
    </source>
</evidence>
<feature type="transmembrane region" description="Helical" evidence="5">
    <location>
        <begin position="632"/>
        <end position="652"/>
    </location>
</feature>
<dbReference type="Pfam" id="PF01055">
    <property type="entry name" value="Glyco_hydro_31_2nd"/>
    <property type="match status" value="2"/>
</dbReference>
<dbReference type="OrthoDB" id="10070917at2759"/>
<accession>A0A2S2QVI8</accession>
<keyword evidence="5" id="KW-1133">Transmembrane helix</keyword>
<dbReference type="SUPFAM" id="SSF51011">
    <property type="entry name" value="Glycosyl hydrolase domain"/>
    <property type="match status" value="1"/>
</dbReference>
<dbReference type="GeneID" id="112683690"/>
<dbReference type="CDD" id="cd06592">
    <property type="entry name" value="GH31_NET37"/>
    <property type="match status" value="1"/>
</dbReference>
<protein>
    <submittedName>
        <fullName evidence="11">Myogenesis-regulating glycosidase isoform X1</fullName>
    </submittedName>
    <submittedName>
        <fullName evidence="9">Putative family 31 glucosidase</fullName>
    </submittedName>
</protein>
<dbReference type="GO" id="GO:0004553">
    <property type="term" value="F:hydrolase activity, hydrolyzing O-glycosyl compounds"/>
    <property type="evidence" value="ECO:0007669"/>
    <property type="project" value="InterPro"/>
</dbReference>
<dbReference type="AlphaFoldDB" id="A0A2S2QVI8"/>
<evidence type="ECO:0000259" key="7">
    <source>
        <dbReference type="Pfam" id="PF01055"/>
    </source>
</evidence>
<dbReference type="Pfam" id="PF21365">
    <property type="entry name" value="Glyco_hydro_31_3rd"/>
    <property type="match status" value="1"/>
</dbReference>
<dbReference type="InterPro" id="IPR050985">
    <property type="entry name" value="Alpha-glycosidase_related"/>
</dbReference>
<keyword evidence="3 4" id="KW-0326">Glycosidase</keyword>
<sequence>MDNFFVFCVIILTSVTTLIASENIILFTEDSEKLQVKYGTIFTSPALKFNFYEDCIDQNPKVCTVKNKGNENYLRYFSEAEKQECVHYEQIANSMNNVLKFCVEMGSDSWYGGAETTFQHWPLNKLNWTDKPFVTSEADSQAVLESYFFNSQGFYIHINDSVALFVDINGPRPGYMCFTAKVISPYRKLRNVMQFRVCKFSNPRKAHENAIKDFLGMPKSIPDTFVVKHPIWSTWARYKVNVNSKNVNDFAQEIVQYSFPRGTIEIDDNWETCYGSAEFNLSRFENIKELTSNLKSKGFKTSLWTHPFINLNCERHTIGKRMGYFVNSTLNTVDSFWWNGNASYIDFTNPKAATWWANALRELLEKSGIDSLKFDAGESSWVPNSPVFYDSDLTYYPDNIVNAYLETIVNFGNSIEYRSSRRSQGFGRLLRMIDRESRWDFQLGLPTLITSLIHLNMIGYPFVLPDMVGGNGYNNKPPSKEMYIRWMQANVFMPAIQFSYTPWDFDQQTIDLCRRLLDIRSNYTETIVNLMRQSVVDGSPINPPIWWIDPTDSVAHCIYDEYLLGENILVAPVIVEKAISRDIYLPAGVWRDENNPESPYIVGRTWLHEYPAPIEILPWFTRMSSEQQQSNSIVHVSSTCYMLAMGFVVYLFR</sequence>
<reference evidence="9" key="1">
    <citation type="submission" date="2018-04" db="EMBL/GenBank/DDBJ databases">
        <title>Transcriptome assembly of Sipha flava.</title>
        <authorList>
            <person name="Scully E.D."/>
            <person name="Geib S.M."/>
            <person name="Palmer N.A."/>
            <person name="Koch K."/>
            <person name="Bradshaw J."/>
            <person name="Heng-Moss T."/>
            <person name="Sarath G."/>
        </authorList>
    </citation>
    <scope>NUCLEOTIDE SEQUENCE</scope>
</reference>
<evidence type="ECO:0000313" key="9">
    <source>
        <dbReference type="EMBL" id="MBY81776.1"/>
    </source>
</evidence>
<keyword evidence="2 4" id="KW-0378">Hydrolase</keyword>
<feature type="signal peptide" evidence="6">
    <location>
        <begin position="1"/>
        <end position="20"/>
    </location>
</feature>
<dbReference type="RefSeq" id="XP_025410614.1">
    <property type="nucleotide sequence ID" value="XM_025554829.1"/>
</dbReference>
<evidence type="ECO:0000313" key="11">
    <source>
        <dbReference type="RefSeq" id="XP_025410614.1"/>
    </source>
</evidence>
<dbReference type="Gene3D" id="2.60.40.1180">
    <property type="entry name" value="Golgi alpha-mannosidase II"/>
    <property type="match status" value="1"/>
</dbReference>